<reference evidence="6 7" key="1">
    <citation type="submission" date="2019-02" db="EMBL/GenBank/DDBJ databases">
        <title>Paenibacillus sp. nov., isolated from surface-sterilized tissue of Thalictrum simplex L.</title>
        <authorList>
            <person name="Tuo L."/>
        </authorList>
    </citation>
    <scope>NUCLEOTIDE SEQUENCE [LARGE SCALE GENOMIC DNA]</scope>
    <source>
        <strain evidence="6 7">N2SHLJ1</strain>
    </source>
</reference>
<dbReference type="EMBL" id="SIRE01000028">
    <property type="protein sequence ID" value="TBL71082.1"/>
    <property type="molecule type" value="Genomic_DNA"/>
</dbReference>
<dbReference type="Pfam" id="PF12831">
    <property type="entry name" value="FAD_oxidored"/>
    <property type="match status" value="1"/>
</dbReference>
<comment type="caution">
    <text evidence="6">The sequence shown here is derived from an EMBL/GenBank/DDBJ whole genome shotgun (WGS) entry which is preliminary data.</text>
</comment>
<evidence type="ECO:0000313" key="6">
    <source>
        <dbReference type="EMBL" id="TBL71082.1"/>
    </source>
</evidence>
<dbReference type="Proteomes" id="UP000293142">
    <property type="component" value="Unassembled WGS sequence"/>
</dbReference>
<gene>
    <name evidence="6" type="ORF">EYB31_31565</name>
</gene>
<accession>A0A4Q9DG49</accession>
<keyword evidence="7" id="KW-1185">Reference proteome</keyword>
<dbReference type="PRINTS" id="PR00411">
    <property type="entry name" value="PNDRDTASEI"/>
</dbReference>
<keyword evidence="3" id="KW-0560">Oxidoreductase</keyword>
<protein>
    <submittedName>
        <fullName evidence="6">FAD-dependent oxidoreductase</fullName>
    </submittedName>
</protein>
<evidence type="ECO:0000256" key="2">
    <source>
        <dbReference type="ARBA" id="ARBA00022723"/>
    </source>
</evidence>
<dbReference type="PANTHER" id="PTHR43498">
    <property type="entry name" value="FERREDOXIN:COB-COM HETERODISULFIDE REDUCTASE SUBUNIT A"/>
    <property type="match status" value="1"/>
</dbReference>
<dbReference type="AlphaFoldDB" id="A0A4Q9DG49"/>
<dbReference type="GO" id="GO:0046872">
    <property type="term" value="F:metal ion binding"/>
    <property type="evidence" value="ECO:0007669"/>
    <property type="project" value="UniProtKB-KW"/>
</dbReference>
<organism evidence="6 7">
    <name type="scientific">Paenibacillus thalictri</name>
    <dbReference type="NCBI Taxonomy" id="2527873"/>
    <lineage>
        <taxon>Bacteria</taxon>
        <taxon>Bacillati</taxon>
        <taxon>Bacillota</taxon>
        <taxon>Bacilli</taxon>
        <taxon>Bacillales</taxon>
        <taxon>Paenibacillaceae</taxon>
        <taxon>Paenibacillus</taxon>
    </lineage>
</organism>
<evidence type="ECO:0000256" key="1">
    <source>
        <dbReference type="ARBA" id="ARBA00022485"/>
    </source>
</evidence>
<keyword evidence="2" id="KW-0479">Metal-binding</keyword>
<dbReference type="RefSeq" id="WP_131017497.1">
    <property type="nucleotide sequence ID" value="NZ_SIRE01000028.1"/>
</dbReference>
<keyword evidence="4" id="KW-0408">Iron</keyword>
<keyword evidence="5" id="KW-0411">Iron-sulfur</keyword>
<proteinExistence type="predicted"/>
<dbReference type="InterPro" id="IPR036188">
    <property type="entry name" value="FAD/NAD-bd_sf"/>
</dbReference>
<evidence type="ECO:0000256" key="5">
    <source>
        <dbReference type="ARBA" id="ARBA00023014"/>
    </source>
</evidence>
<evidence type="ECO:0000313" key="7">
    <source>
        <dbReference type="Proteomes" id="UP000293142"/>
    </source>
</evidence>
<dbReference type="GO" id="GO:0051539">
    <property type="term" value="F:4 iron, 4 sulfur cluster binding"/>
    <property type="evidence" value="ECO:0007669"/>
    <property type="project" value="UniProtKB-KW"/>
</dbReference>
<dbReference type="Gene3D" id="3.50.50.60">
    <property type="entry name" value="FAD/NAD(P)-binding domain"/>
    <property type="match status" value="1"/>
</dbReference>
<evidence type="ECO:0000256" key="3">
    <source>
        <dbReference type="ARBA" id="ARBA00023002"/>
    </source>
</evidence>
<keyword evidence="1" id="KW-0004">4Fe-4S</keyword>
<dbReference type="GO" id="GO:0016491">
    <property type="term" value="F:oxidoreductase activity"/>
    <property type="evidence" value="ECO:0007669"/>
    <property type="project" value="UniProtKB-KW"/>
</dbReference>
<dbReference type="OrthoDB" id="9777740at2"/>
<dbReference type="PANTHER" id="PTHR43498:SF1">
    <property type="entry name" value="COB--COM HETERODISULFIDE REDUCTASE IRON-SULFUR SUBUNIT A"/>
    <property type="match status" value="1"/>
</dbReference>
<dbReference type="InterPro" id="IPR039650">
    <property type="entry name" value="HdrA-like"/>
</dbReference>
<name>A0A4Q9DG49_9BACL</name>
<evidence type="ECO:0000256" key="4">
    <source>
        <dbReference type="ARBA" id="ARBA00023004"/>
    </source>
</evidence>
<dbReference type="SUPFAM" id="SSF51905">
    <property type="entry name" value="FAD/NAD(P)-binding domain"/>
    <property type="match status" value="1"/>
</dbReference>
<sequence>MSSDLHVEVAVIGGGPAGVAAAIAAARAGAKTVLVEPNSFLGGAGTASMVGPWMTNYYKDTQVIRGVFQDVVDELVHYEGSTGTLKCPYDNPGETKGTGGHITPFDAEILKFVLNKLVLESGCILKLNTYVDEVEAAGGKVTSVALRSKSSRSRLTANMFIDCTGDGDIAVAAGAKYEMGRKSDGLTQPVSALFKMSYIDMDAFIEYTQTHKDEFIWVSYPILPAGLPSYFSDRMVCLSGFNRLISQGQQSGELYLGRERITLFSDYRKGDMLFNATRLNKIDATSNEDLIRAEIDLREQIISLVSFARKYLPGFSQASLSGAASRVGVRETRRIMGDYVLDQEDVLRGRKFDDGIAKGCFPVDIHSPHDKTNVWVELDDAYDIPYRSLLPEGLENVLLAGRNISATHEAMASSRVQSHCMAMGQAAGLAAAMASQEKVSTREISVSSLQKNLREQNAIVAGDV</sequence>